<keyword evidence="3" id="KW-1185">Reference proteome</keyword>
<dbReference type="InterPro" id="IPR035899">
    <property type="entry name" value="DBL_dom_sf"/>
</dbReference>
<evidence type="ECO:0000313" key="2">
    <source>
        <dbReference type="EMBL" id="ELR18988.1"/>
    </source>
</evidence>
<dbReference type="SUPFAM" id="SSF48065">
    <property type="entry name" value="DBL homology domain (DH-domain)"/>
    <property type="match status" value="1"/>
</dbReference>
<accession>L8H2M0</accession>
<reference evidence="2 3" key="1">
    <citation type="journal article" date="2013" name="Genome Biol.">
        <title>Genome of Acanthamoeba castellanii highlights extensive lateral gene transfer and early evolution of tyrosine kinase signaling.</title>
        <authorList>
            <person name="Clarke M."/>
            <person name="Lohan A.J."/>
            <person name="Liu B."/>
            <person name="Lagkouvardos I."/>
            <person name="Roy S."/>
            <person name="Zafar N."/>
            <person name="Bertelli C."/>
            <person name="Schilde C."/>
            <person name="Kianianmomeni A."/>
            <person name="Burglin T.R."/>
            <person name="Frech C."/>
            <person name="Turcotte B."/>
            <person name="Kopec K.O."/>
            <person name="Synnott J.M."/>
            <person name="Choo C."/>
            <person name="Paponov I."/>
            <person name="Finkler A."/>
            <person name="Soon Heng Tan C."/>
            <person name="Hutchins A.P."/>
            <person name="Weinmeier T."/>
            <person name="Rattei T."/>
            <person name="Chu J.S."/>
            <person name="Gimenez G."/>
            <person name="Irimia M."/>
            <person name="Rigden D.J."/>
            <person name="Fitzpatrick D.A."/>
            <person name="Lorenzo-Morales J."/>
            <person name="Bateman A."/>
            <person name="Chiu C.H."/>
            <person name="Tang P."/>
            <person name="Hegemann P."/>
            <person name="Fromm H."/>
            <person name="Raoult D."/>
            <person name="Greub G."/>
            <person name="Miranda-Saavedra D."/>
            <person name="Chen N."/>
            <person name="Nash P."/>
            <person name="Ginger M.L."/>
            <person name="Horn M."/>
            <person name="Schaap P."/>
            <person name="Caler L."/>
            <person name="Loftus B."/>
        </authorList>
    </citation>
    <scope>NUCLEOTIDE SEQUENCE [LARGE SCALE GENOMIC DNA]</scope>
    <source>
        <strain evidence="2 3">Neff</strain>
    </source>
</reference>
<sequence length="208" mass="23350">MAFWCPSAVLSASLKTPLHHDLTTCVPRAGGRAGGRSDSEREPILSEEQIRALFMNVEDLLKHHKGLLHRVEWIMLWSGPYTKASTLGNLFLQECQFFQDYTPFLEGYNNALTLCETLKATNPAFASLLTEFDATRHRNGEMAFESILITPAQRIPRYELMFRELSRHLADNREVRDAQNYVSKTMRLLEEASSAAAAAAASSAARTD</sequence>
<organism evidence="2 3">
    <name type="scientific">Acanthamoeba castellanii (strain ATCC 30010 / Neff)</name>
    <dbReference type="NCBI Taxonomy" id="1257118"/>
    <lineage>
        <taxon>Eukaryota</taxon>
        <taxon>Amoebozoa</taxon>
        <taxon>Discosea</taxon>
        <taxon>Longamoebia</taxon>
        <taxon>Centramoebida</taxon>
        <taxon>Acanthamoebidae</taxon>
        <taxon>Acanthamoeba</taxon>
    </lineage>
</organism>
<dbReference type="EMBL" id="KB007939">
    <property type="protein sequence ID" value="ELR18988.1"/>
    <property type="molecule type" value="Genomic_DNA"/>
</dbReference>
<feature type="domain" description="DH" evidence="1">
    <location>
        <begin position="1"/>
        <end position="192"/>
    </location>
</feature>
<evidence type="ECO:0000313" key="3">
    <source>
        <dbReference type="Proteomes" id="UP000011083"/>
    </source>
</evidence>
<dbReference type="GO" id="GO:0005737">
    <property type="term" value="C:cytoplasm"/>
    <property type="evidence" value="ECO:0007669"/>
    <property type="project" value="TreeGrafter"/>
</dbReference>
<dbReference type="PROSITE" id="PS50010">
    <property type="entry name" value="DH_2"/>
    <property type="match status" value="1"/>
</dbReference>
<proteinExistence type="predicted"/>
<protein>
    <submittedName>
        <fullName evidence="2">RhoGEF domain containing protein</fullName>
    </submittedName>
</protein>
<evidence type="ECO:0000259" key="1">
    <source>
        <dbReference type="PROSITE" id="PS50010"/>
    </source>
</evidence>
<dbReference type="GeneID" id="14919757"/>
<dbReference type="GO" id="GO:0005085">
    <property type="term" value="F:guanyl-nucleotide exchange factor activity"/>
    <property type="evidence" value="ECO:0007669"/>
    <property type="project" value="InterPro"/>
</dbReference>
<dbReference type="KEGG" id="acan:ACA1_234260"/>
<dbReference type="PANTHER" id="PTHR12673">
    <property type="entry name" value="FACIOGENITAL DYSPLASIA PROTEIN"/>
    <property type="match status" value="1"/>
</dbReference>
<gene>
    <name evidence="2" type="ORF">ACA1_234260</name>
</gene>
<dbReference type="Proteomes" id="UP000011083">
    <property type="component" value="Unassembled WGS sequence"/>
</dbReference>
<dbReference type="SMART" id="SM00325">
    <property type="entry name" value="RhoGEF"/>
    <property type="match status" value="1"/>
</dbReference>
<dbReference type="Pfam" id="PF00621">
    <property type="entry name" value="RhoGEF"/>
    <property type="match status" value="1"/>
</dbReference>
<dbReference type="PANTHER" id="PTHR12673:SF159">
    <property type="entry name" value="LD03170P"/>
    <property type="match status" value="1"/>
</dbReference>
<dbReference type="InterPro" id="IPR051092">
    <property type="entry name" value="FYVE_RhoGEF_PH"/>
</dbReference>
<dbReference type="OrthoDB" id="660555at2759"/>
<name>L8H2M0_ACACF</name>
<dbReference type="Gene3D" id="1.20.900.10">
    <property type="entry name" value="Dbl homology (DH) domain"/>
    <property type="match status" value="1"/>
</dbReference>
<dbReference type="RefSeq" id="XP_004341052.1">
    <property type="nucleotide sequence ID" value="XM_004341004.1"/>
</dbReference>
<dbReference type="InterPro" id="IPR000219">
    <property type="entry name" value="DH_dom"/>
</dbReference>
<dbReference type="VEuPathDB" id="AmoebaDB:ACA1_234260"/>
<dbReference type="AlphaFoldDB" id="L8H2M0"/>